<dbReference type="Gene3D" id="3.40.50.720">
    <property type="entry name" value="NAD(P)-binding Rossmann-like Domain"/>
    <property type="match status" value="1"/>
</dbReference>
<dbReference type="InterPro" id="IPR036291">
    <property type="entry name" value="NAD(P)-bd_dom_sf"/>
</dbReference>
<dbReference type="GO" id="GO:0004074">
    <property type="term" value="F:biliverdin reductase [NAD(P)H] activity"/>
    <property type="evidence" value="ECO:0007669"/>
    <property type="project" value="TreeGrafter"/>
</dbReference>
<dbReference type="InterPro" id="IPR051606">
    <property type="entry name" value="Polyketide_Oxido-like"/>
</dbReference>
<dbReference type="AlphaFoldDB" id="A0A8C4N3F6"/>
<evidence type="ECO:0000313" key="2">
    <source>
        <dbReference type="Ensembl" id="ENSEBUP00000000861.1"/>
    </source>
</evidence>
<dbReference type="OMA" id="ACKKIAI"/>
<reference evidence="2" key="1">
    <citation type="submission" date="2025-08" db="UniProtKB">
        <authorList>
            <consortium name="Ensembl"/>
        </authorList>
    </citation>
    <scope>IDENTIFICATION</scope>
</reference>
<accession>A0A8C4N3F6</accession>
<proteinExistence type="predicted"/>
<dbReference type="Ensembl" id="ENSEBUT00000001169.1">
    <property type="protein sequence ID" value="ENSEBUP00000000861.1"/>
    <property type="gene ID" value="ENSEBUG00000000884.1"/>
</dbReference>
<protein>
    <submittedName>
        <fullName evidence="2">Biliverdin reductase B</fullName>
    </submittedName>
</protein>
<dbReference type="CDD" id="cd05244">
    <property type="entry name" value="BVR-B_like_SDR_a"/>
    <property type="match status" value="1"/>
</dbReference>
<dbReference type="GeneTree" id="ENSGT00390000014810"/>
<evidence type="ECO:0000313" key="3">
    <source>
        <dbReference type="Proteomes" id="UP000694388"/>
    </source>
</evidence>
<dbReference type="PANTHER" id="PTHR43355:SF2">
    <property type="entry name" value="FLAVIN REDUCTASE (NADPH)"/>
    <property type="match status" value="1"/>
</dbReference>
<feature type="domain" description="NAD(P)-binding" evidence="1">
    <location>
        <begin position="9"/>
        <end position="188"/>
    </location>
</feature>
<evidence type="ECO:0000259" key="1">
    <source>
        <dbReference type="Pfam" id="PF13460"/>
    </source>
</evidence>
<name>A0A8C4N3F6_EPTBU</name>
<organism evidence="2 3">
    <name type="scientific">Eptatretus burgeri</name>
    <name type="common">Inshore hagfish</name>
    <dbReference type="NCBI Taxonomy" id="7764"/>
    <lineage>
        <taxon>Eukaryota</taxon>
        <taxon>Metazoa</taxon>
        <taxon>Chordata</taxon>
        <taxon>Craniata</taxon>
        <taxon>Vertebrata</taxon>
        <taxon>Cyclostomata</taxon>
        <taxon>Myxini</taxon>
        <taxon>Myxiniformes</taxon>
        <taxon>Myxinidae</taxon>
        <taxon>Eptatretinae</taxon>
        <taxon>Eptatretus</taxon>
    </lineage>
</organism>
<dbReference type="GO" id="GO:0042602">
    <property type="term" value="F:riboflavin reductase (NADPH) activity"/>
    <property type="evidence" value="ECO:0007669"/>
    <property type="project" value="TreeGrafter"/>
</dbReference>
<sequence length="202" mass="22101">MSKKVLIFGATGMTGGVTLRQAVAAGHEVTAFVRNPELLPSDLQVRGVKGDVLDTEAVEAAVKDQDVVIIALGTRNDLSPTTMMSEGTHNITEAMKVHGVHRVIACLSSFLFWETNLVPPQFHPLTEDHRRMYEVLRLSGLQYVAIMPPHIDDKHPLTGTYKVTVGGRGGRMISKHDLAHFFVRCITDMSFDGQSVSVSGSY</sequence>
<dbReference type="Proteomes" id="UP000694388">
    <property type="component" value="Unplaced"/>
</dbReference>
<dbReference type="InterPro" id="IPR016040">
    <property type="entry name" value="NAD(P)-bd_dom"/>
</dbReference>
<dbReference type="PANTHER" id="PTHR43355">
    <property type="entry name" value="FLAVIN REDUCTASE (NADPH)"/>
    <property type="match status" value="1"/>
</dbReference>
<dbReference type="Pfam" id="PF13460">
    <property type="entry name" value="NAD_binding_10"/>
    <property type="match status" value="1"/>
</dbReference>
<keyword evidence="3" id="KW-1185">Reference proteome</keyword>
<reference evidence="2" key="2">
    <citation type="submission" date="2025-09" db="UniProtKB">
        <authorList>
            <consortium name="Ensembl"/>
        </authorList>
    </citation>
    <scope>IDENTIFICATION</scope>
</reference>
<dbReference type="SUPFAM" id="SSF51735">
    <property type="entry name" value="NAD(P)-binding Rossmann-fold domains"/>
    <property type="match status" value="1"/>
</dbReference>